<dbReference type="OrthoDB" id="10002389at2759"/>
<accession>A0A0C2CIE3</accession>
<feature type="compositionally biased region" description="Acidic residues" evidence="1">
    <location>
        <begin position="1"/>
        <end position="11"/>
    </location>
</feature>
<feature type="region of interest" description="Disordered" evidence="1">
    <location>
        <begin position="1"/>
        <end position="35"/>
    </location>
</feature>
<sequence length="89" mass="9822">MSFSPEFEESDYLPADNSSKRVSAPTHELLTRPANPPKAAPLCMGRAMRVVVVGGRRVGKTAILRQVACFEDITSKVDEFSCFLSIYNN</sequence>
<evidence type="ECO:0000313" key="3">
    <source>
        <dbReference type="Proteomes" id="UP000054047"/>
    </source>
</evidence>
<gene>
    <name evidence="2" type="ORF">ANCDUO_20363</name>
</gene>
<evidence type="ECO:0008006" key="4">
    <source>
        <dbReference type="Google" id="ProtNLM"/>
    </source>
</evidence>
<reference evidence="2 3" key="1">
    <citation type="submission" date="2013-12" db="EMBL/GenBank/DDBJ databases">
        <title>Draft genome of the parsitic nematode Ancylostoma duodenale.</title>
        <authorList>
            <person name="Mitreva M."/>
        </authorList>
    </citation>
    <scope>NUCLEOTIDE SEQUENCE [LARGE SCALE GENOMIC DNA]</scope>
    <source>
        <strain evidence="2 3">Zhejiang</strain>
    </source>
</reference>
<proteinExistence type="predicted"/>
<dbReference type="Proteomes" id="UP000054047">
    <property type="component" value="Unassembled WGS sequence"/>
</dbReference>
<dbReference type="AlphaFoldDB" id="A0A0C2CIE3"/>
<dbReference type="EMBL" id="KN752867">
    <property type="protein sequence ID" value="KIH49562.1"/>
    <property type="molecule type" value="Genomic_DNA"/>
</dbReference>
<evidence type="ECO:0000313" key="2">
    <source>
        <dbReference type="EMBL" id="KIH49562.1"/>
    </source>
</evidence>
<name>A0A0C2CIE3_9BILA</name>
<protein>
    <recommendedName>
        <fullName evidence="4">Ras family protein</fullName>
    </recommendedName>
</protein>
<keyword evidence="3" id="KW-1185">Reference proteome</keyword>
<evidence type="ECO:0000256" key="1">
    <source>
        <dbReference type="SAM" id="MobiDB-lite"/>
    </source>
</evidence>
<organism evidence="2 3">
    <name type="scientific">Ancylostoma duodenale</name>
    <dbReference type="NCBI Taxonomy" id="51022"/>
    <lineage>
        <taxon>Eukaryota</taxon>
        <taxon>Metazoa</taxon>
        <taxon>Ecdysozoa</taxon>
        <taxon>Nematoda</taxon>
        <taxon>Chromadorea</taxon>
        <taxon>Rhabditida</taxon>
        <taxon>Rhabditina</taxon>
        <taxon>Rhabditomorpha</taxon>
        <taxon>Strongyloidea</taxon>
        <taxon>Ancylostomatidae</taxon>
        <taxon>Ancylostomatinae</taxon>
        <taxon>Ancylostoma</taxon>
    </lineage>
</organism>